<dbReference type="AlphaFoldDB" id="A0AAD6V1D8"/>
<keyword evidence="3" id="KW-1185">Reference proteome</keyword>
<organism evidence="2 3">
    <name type="scientific">Mycena pura</name>
    <dbReference type="NCBI Taxonomy" id="153505"/>
    <lineage>
        <taxon>Eukaryota</taxon>
        <taxon>Fungi</taxon>
        <taxon>Dikarya</taxon>
        <taxon>Basidiomycota</taxon>
        <taxon>Agaricomycotina</taxon>
        <taxon>Agaricomycetes</taxon>
        <taxon>Agaricomycetidae</taxon>
        <taxon>Agaricales</taxon>
        <taxon>Marasmiineae</taxon>
        <taxon>Mycenaceae</taxon>
        <taxon>Mycena</taxon>
    </lineage>
</organism>
<accession>A0AAD6V1D8</accession>
<protein>
    <submittedName>
        <fullName evidence="2">Uncharacterized protein</fullName>
    </submittedName>
</protein>
<comment type="caution">
    <text evidence="2">The sequence shown here is derived from an EMBL/GenBank/DDBJ whole genome shotgun (WGS) entry which is preliminary data.</text>
</comment>
<sequence>MPWRLWSSKSVKEVQIVLLRLVALWSQSWLSFVLYHDVYALSYILGKYAAPPRVSRAGAFVIATRTRGTVRALAVAVTAPAVRVSVHWHALRRLKIGGRARPGRRWWRSSCLGGGNVILIIITIATAAETGASACKCHSDPRQRTRSALPGTINTNVRQRSRRGRDGAERMIDERAGVQPKGHGYGHGVHQCGGSMRQSGMRAARRRVERAGRSLSAAAVLGHDRKAEPVDGQGSCKCMARGRELHLRVQDFQPGNLMVIAGAAAWRGWRGRGILSMGGSGSVGVRQCQTVTTCGCQCCGRGNGVRRWPAGCRCVPGSEPASQPVSMCPCADSGGKYAAGGTTWHARRVIERALSKSQAAAAARRHGAVCVDGILSLGGGGFGVGVAMWCAAGGGRVCQGGMASGFGIACPVLSVGVRASERMSECAERRARLHPPAPQCARVCDVNGGSVELCAVLFRASARRAAGRAAPARPAAAQSGAATARGGTRARWRPLQLRAVAVCMGMSGVWRGRGGGEVRGTGAGCRASAECARPWTREEAGHAATMATTGRR</sequence>
<name>A0AAD6V1D8_9AGAR</name>
<dbReference type="Proteomes" id="UP001219525">
    <property type="component" value="Unassembled WGS sequence"/>
</dbReference>
<feature type="region of interest" description="Disordered" evidence="1">
    <location>
        <begin position="175"/>
        <end position="195"/>
    </location>
</feature>
<reference evidence="2" key="1">
    <citation type="submission" date="2023-03" db="EMBL/GenBank/DDBJ databases">
        <title>Massive genome expansion in bonnet fungi (Mycena s.s.) driven by repeated elements and novel gene families across ecological guilds.</title>
        <authorList>
            <consortium name="Lawrence Berkeley National Laboratory"/>
            <person name="Harder C.B."/>
            <person name="Miyauchi S."/>
            <person name="Viragh M."/>
            <person name="Kuo A."/>
            <person name="Thoen E."/>
            <person name="Andreopoulos B."/>
            <person name="Lu D."/>
            <person name="Skrede I."/>
            <person name="Drula E."/>
            <person name="Henrissat B."/>
            <person name="Morin E."/>
            <person name="Kohler A."/>
            <person name="Barry K."/>
            <person name="LaButti K."/>
            <person name="Morin E."/>
            <person name="Salamov A."/>
            <person name="Lipzen A."/>
            <person name="Mereny Z."/>
            <person name="Hegedus B."/>
            <person name="Baldrian P."/>
            <person name="Stursova M."/>
            <person name="Weitz H."/>
            <person name="Taylor A."/>
            <person name="Grigoriev I.V."/>
            <person name="Nagy L.G."/>
            <person name="Martin F."/>
            <person name="Kauserud H."/>
        </authorList>
    </citation>
    <scope>NUCLEOTIDE SEQUENCE</scope>
    <source>
        <strain evidence="2">9144</strain>
    </source>
</reference>
<evidence type="ECO:0000313" key="3">
    <source>
        <dbReference type="Proteomes" id="UP001219525"/>
    </source>
</evidence>
<evidence type="ECO:0000313" key="2">
    <source>
        <dbReference type="EMBL" id="KAJ7199872.1"/>
    </source>
</evidence>
<evidence type="ECO:0000256" key="1">
    <source>
        <dbReference type="SAM" id="MobiDB-lite"/>
    </source>
</evidence>
<gene>
    <name evidence="2" type="ORF">GGX14DRAFT_401154</name>
</gene>
<proteinExistence type="predicted"/>
<dbReference type="EMBL" id="JARJCW010000066">
    <property type="protein sequence ID" value="KAJ7199872.1"/>
    <property type="molecule type" value="Genomic_DNA"/>
</dbReference>